<dbReference type="SMART" id="SM00382">
    <property type="entry name" value="AAA"/>
    <property type="match status" value="1"/>
</dbReference>
<dbReference type="AlphaFoldDB" id="A0A9X2NW15"/>
<reference evidence="2" key="1">
    <citation type="journal article" date="2022" name="Arch. Microbiol.">
        <title>Bacteroides muris sp. nov. isolated from the cecum of wild-derived house mice.</title>
        <authorList>
            <person name="Fokt H."/>
            <person name="Unni R."/>
            <person name="Repnik U."/>
            <person name="Schmitz R.A."/>
            <person name="Bramkamp M."/>
            <person name="Baines J.F."/>
            <person name="Unterweger D."/>
        </authorList>
    </citation>
    <scope>NUCLEOTIDE SEQUENCE</scope>
    <source>
        <strain evidence="2">KH365_2</strain>
    </source>
</reference>
<feature type="domain" description="AAA+ ATPase" evidence="1">
    <location>
        <begin position="62"/>
        <end position="239"/>
    </location>
</feature>
<keyword evidence="3" id="KW-1185">Reference proteome</keyword>
<protein>
    <submittedName>
        <fullName evidence="2">AAA family ATPase</fullName>
    </submittedName>
</protein>
<comment type="caution">
    <text evidence="2">The sequence shown here is derived from an EMBL/GenBank/DDBJ whole genome shotgun (WGS) entry which is preliminary data.</text>
</comment>
<evidence type="ECO:0000259" key="1">
    <source>
        <dbReference type="SMART" id="SM00382"/>
    </source>
</evidence>
<evidence type="ECO:0000313" key="2">
    <source>
        <dbReference type="EMBL" id="MCR6506367.1"/>
    </source>
</evidence>
<dbReference type="InterPro" id="IPR003593">
    <property type="entry name" value="AAA+_ATPase"/>
</dbReference>
<dbReference type="SUPFAM" id="SSF52540">
    <property type="entry name" value="P-loop containing nucleoside triphosphate hydrolases"/>
    <property type="match status" value="1"/>
</dbReference>
<organism evidence="2 3">
    <name type="scientific">Bacteroides muris</name>
    <name type="common">ex Fokt et al. 2023</name>
    <dbReference type="NCBI Taxonomy" id="2937417"/>
    <lineage>
        <taxon>Bacteria</taxon>
        <taxon>Pseudomonadati</taxon>
        <taxon>Bacteroidota</taxon>
        <taxon>Bacteroidia</taxon>
        <taxon>Bacteroidales</taxon>
        <taxon>Bacteroidaceae</taxon>
        <taxon>Bacteroides</taxon>
    </lineage>
</organism>
<proteinExistence type="predicted"/>
<reference evidence="2" key="2">
    <citation type="submission" date="2022-04" db="EMBL/GenBank/DDBJ databases">
        <authorList>
            <person name="Fokt H."/>
            <person name="Baines J."/>
        </authorList>
    </citation>
    <scope>NUCLEOTIDE SEQUENCE</scope>
    <source>
        <strain evidence="2">KH365_2</strain>
    </source>
</reference>
<dbReference type="InterPro" id="IPR027417">
    <property type="entry name" value="P-loop_NTPase"/>
</dbReference>
<sequence>MNEEEQIQSDIECFENNASAIPDDGDVVEQIPLFSSSDMQSVIEDGKKKPPIHRLWGDFWWENELVFLFADSGIGKSILATQIAYEIAKGESECTEVEVSPQTVLYFDFELSDRQLARRYCNADFPKALIRCTISEEVDSEDFSMNVIDGIKDKLIDTGAKVMILDNLSYLSTQTAEAEYAGVIMDGLTRLKRELKISIMVIAHTPKIEEWKPLSKTNMAGSKILSNFADGVFAIGRTRVGGRYLKLLKTRMVSEPDEKSLLPYFNIVTEPYLHFEKVGDETEKKLLMGKPAKDFFSSIWDRAVAEPIPLNELVKLIVSKDNSKNSAKSKDGNARKRIDRAIKYGALKKDELKNIYLKTDN</sequence>
<name>A0A9X2NW15_9BACE</name>
<evidence type="ECO:0000313" key="3">
    <source>
        <dbReference type="Proteomes" id="UP001143192"/>
    </source>
</evidence>
<dbReference type="RefSeq" id="WP_257932537.1">
    <property type="nucleotide sequence ID" value="NZ_JAMZED010000080.1"/>
</dbReference>
<dbReference type="Pfam" id="PF13481">
    <property type="entry name" value="AAA_25"/>
    <property type="match status" value="1"/>
</dbReference>
<dbReference type="Gene3D" id="3.40.50.300">
    <property type="entry name" value="P-loop containing nucleotide triphosphate hydrolases"/>
    <property type="match status" value="1"/>
</dbReference>
<dbReference type="EMBL" id="JAMZED010000080">
    <property type="protein sequence ID" value="MCR6506367.1"/>
    <property type="molecule type" value="Genomic_DNA"/>
</dbReference>
<accession>A0A9X2NW15</accession>
<dbReference type="Proteomes" id="UP001143192">
    <property type="component" value="Unassembled WGS sequence"/>
</dbReference>
<gene>
    <name evidence="2" type="ORF">M1B79_17315</name>
</gene>